<comment type="caution">
    <text evidence="3">The sequence shown here is derived from an EMBL/GenBank/DDBJ whole genome shotgun (WGS) entry which is preliminary data.</text>
</comment>
<keyword evidence="2" id="KW-0732">Signal</keyword>
<feature type="chain" id="PRO_5012067984" description="Malectin-like domain-containing protein" evidence="2">
    <location>
        <begin position="16"/>
        <end position="293"/>
    </location>
</feature>
<gene>
    <name evidence="3" type="ORF">M569_17463</name>
</gene>
<feature type="transmembrane region" description="Helical" evidence="1">
    <location>
        <begin position="219"/>
        <end position="245"/>
    </location>
</feature>
<evidence type="ECO:0000256" key="1">
    <source>
        <dbReference type="SAM" id="Phobius"/>
    </source>
</evidence>
<sequence>LCIVVFFRLVAAALGSGEGGVLDSLLQDYAFRALVSPKTGTVYDGQPPSNLTGVGVSALRLRSGSLWRRGVSDYKEFHIPVGVAVHPYAERLVFVYQNLGNWSSSYYRLPGYTLLSPVLGLLAYDASNVSARNLPTLQIQATGSPISVSFADLPAGFSGISMRCAYFGLNGSVAFSAVLNATTCLTDSQGHFTIVIDSSLLVVPPPPPPPRRAPLAGRVWIIAGAVIGGAAVLAVVASGVCYLSACRRRKELRKMEAAAEVGVPLPMTSVGSTKAPVALETRTRPLIETEFVP</sequence>
<keyword evidence="1" id="KW-1133">Transmembrane helix</keyword>
<evidence type="ECO:0000313" key="4">
    <source>
        <dbReference type="Proteomes" id="UP000015453"/>
    </source>
</evidence>
<keyword evidence="1" id="KW-0812">Transmembrane</keyword>
<keyword evidence="1" id="KW-0472">Membrane</keyword>
<dbReference type="PANTHER" id="PTHR33512:SF34">
    <property type="entry name" value="MALECTIN-LIKE DOMAIN-CONTAINING PROTEIN"/>
    <property type="match status" value="1"/>
</dbReference>
<dbReference type="GO" id="GO:0016020">
    <property type="term" value="C:membrane"/>
    <property type="evidence" value="ECO:0007669"/>
    <property type="project" value="TreeGrafter"/>
</dbReference>
<dbReference type="AlphaFoldDB" id="S8BS28"/>
<feature type="non-terminal residue" evidence="3">
    <location>
        <position position="293"/>
    </location>
</feature>
<dbReference type="EMBL" id="AUSU01010319">
    <property type="protein sequence ID" value="EPS57355.1"/>
    <property type="molecule type" value="Genomic_DNA"/>
</dbReference>
<proteinExistence type="predicted"/>
<dbReference type="PANTHER" id="PTHR33512">
    <property type="entry name" value="PROTEIN, PUTATIVE (DUF1191)-RELATED"/>
    <property type="match status" value="1"/>
</dbReference>
<accession>S8BS28</accession>
<feature type="non-terminal residue" evidence="3">
    <location>
        <position position="1"/>
    </location>
</feature>
<keyword evidence="4" id="KW-1185">Reference proteome</keyword>
<dbReference type="Proteomes" id="UP000015453">
    <property type="component" value="Unassembled WGS sequence"/>
</dbReference>
<protein>
    <recommendedName>
        <fullName evidence="5">Malectin-like domain-containing protein</fullName>
    </recommendedName>
</protein>
<evidence type="ECO:0008006" key="5">
    <source>
        <dbReference type="Google" id="ProtNLM"/>
    </source>
</evidence>
<dbReference type="OrthoDB" id="1925347at2759"/>
<reference evidence="3 4" key="1">
    <citation type="journal article" date="2013" name="BMC Genomics">
        <title>The miniature genome of a carnivorous plant Genlisea aurea contains a low number of genes and short non-coding sequences.</title>
        <authorList>
            <person name="Leushkin E.V."/>
            <person name="Sutormin R.A."/>
            <person name="Nabieva E.R."/>
            <person name="Penin A.A."/>
            <person name="Kondrashov A.S."/>
            <person name="Logacheva M.D."/>
        </authorList>
    </citation>
    <scope>NUCLEOTIDE SEQUENCE [LARGE SCALE GENOMIC DNA]</scope>
</reference>
<feature type="signal peptide" evidence="2">
    <location>
        <begin position="1"/>
        <end position="15"/>
    </location>
</feature>
<evidence type="ECO:0000313" key="3">
    <source>
        <dbReference type="EMBL" id="EPS57355.1"/>
    </source>
</evidence>
<dbReference type="Pfam" id="PF06697">
    <property type="entry name" value="DUF1191"/>
    <property type="match status" value="1"/>
</dbReference>
<name>S8BS28_9LAMI</name>
<evidence type="ECO:0000256" key="2">
    <source>
        <dbReference type="SAM" id="SignalP"/>
    </source>
</evidence>
<dbReference type="InterPro" id="IPR010605">
    <property type="entry name" value="DUF1191"/>
</dbReference>
<organism evidence="3 4">
    <name type="scientific">Genlisea aurea</name>
    <dbReference type="NCBI Taxonomy" id="192259"/>
    <lineage>
        <taxon>Eukaryota</taxon>
        <taxon>Viridiplantae</taxon>
        <taxon>Streptophyta</taxon>
        <taxon>Embryophyta</taxon>
        <taxon>Tracheophyta</taxon>
        <taxon>Spermatophyta</taxon>
        <taxon>Magnoliopsida</taxon>
        <taxon>eudicotyledons</taxon>
        <taxon>Gunneridae</taxon>
        <taxon>Pentapetalae</taxon>
        <taxon>asterids</taxon>
        <taxon>lamiids</taxon>
        <taxon>Lamiales</taxon>
        <taxon>Lentibulariaceae</taxon>
        <taxon>Genlisea</taxon>
    </lineage>
</organism>